<evidence type="ECO:0000313" key="2">
    <source>
        <dbReference type="Proteomes" id="UP000254597"/>
    </source>
</evidence>
<dbReference type="Proteomes" id="UP000254597">
    <property type="component" value="Unassembled WGS sequence"/>
</dbReference>
<accession>A0A379QG67</accession>
<organism evidence="1 2">
    <name type="scientific">Salmonella enterica</name>
    <name type="common">Salmonella choleraesuis</name>
    <dbReference type="NCBI Taxonomy" id="28901"/>
    <lineage>
        <taxon>Bacteria</taxon>
        <taxon>Pseudomonadati</taxon>
        <taxon>Pseudomonadota</taxon>
        <taxon>Gammaproteobacteria</taxon>
        <taxon>Enterobacterales</taxon>
        <taxon>Enterobacteriaceae</taxon>
        <taxon>Salmonella</taxon>
    </lineage>
</organism>
<proteinExistence type="predicted"/>
<gene>
    <name evidence="1" type="ORF">NCTC10252_01041</name>
</gene>
<name>A0A379QG67_SALER</name>
<reference evidence="1 2" key="1">
    <citation type="submission" date="2018-06" db="EMBL/GenBank/DDBJ databases">
        <authorList>
            <consortium name="Pathogen Informatics"/>
            <person name="Doyle S."/>
        </authorList>
    </citation>
    <scope>NUCLEOTIDE SEQUENCE [LARGE SCALE GENOMIC DNA]</scope>
    <source>
        <strain evidence="1 2">NCTC10252</strain>
    </source>
</reference>
<dbReference type="EMBL" id="UGWP01000004">
    <property type="protein sequence ID" value="SUF55831.1"/>
    <property type="molecule type" value="Genomic_DNA"/>
</dbReference>
<evidence type="ECO:0000313" key="1">
    <source>
        <dbReference type="EMBL" id="SUF55831.1"/>
    </source>
</evidence>
<sequence>MNTNENWQDKHAREYQQWESDKAVISDKSHKFYALVAEKYHGVYPGPVLAQQYFRMLWLGEYLRQKYNWHHQFHEMSPQMALKYALIKQYGEKFTDIDALTLEEMSLALTDYWSEFMADKTWKSKRYAIEKVLDSLDFWSPGFSSAA</sequence>
<protein>
    <submittedName>
        <fullName evidence="1">Uncharacterized protein</fullName>
    </submittedName>
</protein>
<dbReference type="AlphaFoldDB" id="A0A379QG67"/>